<protein>
    <recommendedName>
        <fullName evidence="4">Thymidine phosphorylase</fullName>
    </recommendedName>
</protein>
<name>A0A7X9NRN6_9BIFI</name>
<evidence type="ECO:0000256" key="1">
    <source>
        <dbReference type="SAM" id="MobiDB-lite"/>
    </source>
</evidence>
<dbReference type="EMBL" id="JABAGI010000011">
    <property type="protein sequence ID" value="NME62576.1"/>
    <property type="molecule type" value="Genomic_DNA"/>
</dbReference>
<comment type="caution">
    <text evidence="2">The sequence shown here is derived from an EMBL/GenBank/DDBJ whole genome shotgun (WGS) entry which is preliminary data.</text>
</comment>
<sequence length="253" mass="27129">MSTDSSSSGSIQSSRSGFLASPSGSARPARPAQLDPAILDHLGGGLDPEVISEMSHASAAALLDRVHHTEDPQIVRRVITLVDTEGVDIIAQLWSNAEPDSLPGILWRLYLLRTWMQRNREQIARLWRLGEPVATTASAIVGVDETPDAEDIARTADSILSGAFTGDFAVALDRASAFTDVIANGLRVQAHRITAAQKDAAAHGGIQGAQEAQGTPHDAQTRAARLMHTAANLLTTSRDFHEGAHLWRRGRLE</sequence>
<feature type="compositionally biased region" description="Low complexity" evidence="1">
    <location>
        <begin position="1"/>
        <end position="16"/>
    </location>
</feature>
<dbReference type="AlphaFoldDB" id="A0A7X9NRN6"/>
<dbReference type="Proteomes" id="UP000588369">
    <property type="component" value="Unassembled WGS sequence"/>
</dbReference>
<reference evidence="2 3" key="1">
    <citation type="submission" date="2020-04" db="EMBL/GenBank/DDBJ databases">
        <authorList>
            <person name="Hitch T.C.A."/>
            <person name="Wylensek D."/>
            <person name="Clavel T."/>
        </authorList>
    </citation>
    <scope>NUCLEOTIDE SEQUENCE [LARGE SCALE GENOMIC DNA]</scope>
    <source>
        <strain evidence="2 3">BSM-130-P53-3C</strain>
    </source>
</reference>
<evidence type="ECO:0000313" key="2">
    <source>
        <dbReference type="EMBL" id="NME62576.1"/>
    </source>
</evidence>
<feature type="region of interest" description="Disordered" evidence="1">
    <location>
        <begin position="1"/>
        <end position="31"/>
    </location>
</feature>
<evidence type="ECO:0008006" key="4">
    <source>
        <dbReference type="Google" id="ProtNLM"/>
    </source>
</evidence>
<organism evidence="2 3">
    <name type="scientific">Bifidobacterium thermophilum</name>
    <dbReference type="NCBI Taxonomy" id="33905"/>
    <lineage>
        <taxon>Bacteria</taxon>
        <taxon>Bacillati</taxon>
        <taxon>Actinomycetota</taxon>
        <taxon>Actinomycetes</taxon>
        <taxon>Bifidobacteriales</taxon>
        <taxon>Bifidobacteriaceae</taxon>
        <taxon>Bifidobacterium</taxon>
    </lineage>
</organism>
<evidence type="ECO:0000313" key="3">
    <source>
        <dbReference type="Proteomes" id="UP000588369"/>
    </source>
</evidence>
<gene>
    <name evidence="2" type="ORF">HF844_07185</name>
</gene>
<accession>A0A7X9NRN6</accession>
<proteinExistence type="predicted"/>